<dbReference type="PIRSF" id="PIRSF033239">
    <property type="entry name" value="ExoD"/>
    <property type="match status" value="1"/>
</dbReference>
<dbReference type="AlphaFoldDB" id="A0AB39KX90"/>
<dbReference type="InterPro" id="IPR010331">
    <property type="entry name" value="ExoD"/>
</dbReference>
<keyword evidence="1" id="KW-0472">Membrane</keyword>
<reference evidence="2" key="1">
    <citation type="submission" date="2024-06" db="EMBL/GenBank/DDBJ databases">
        <title>Caulobacter inopinatus, sp. nov.</title>
        <authorList>
            <person name="Donachie S.P."/>
        </authorList>
    </citation>
    <scope>NUCLEOTIDE SEQUENCE</scope>
    <source>
        <strain evidence="2">73W</strain>
    </source>
</reference>
<name>A0AB39KX90_9CAUL</name>
<dbReference type="PANTHER" id="PTHR41795">
    <property type="entry name" value="EXOPOLYSACCHARIDE SYNTHESIS PROTEIN"/>
    <property type="match status" value="1"/>
</dbReference>
<organism evidence="2">
    <name type="scientific">Caulobacter sp. 73W</name>
    <dbReference type="NCBI Taxonomy" id="3161137"/>
    <lineage>
        <taxon>Bacteria</taxon>
        <taxon>Pseudomonadati</taxon>
        <taxon>Pseudomonadota</taxon>
        <taxon>Alphaproteobacteria</taxon>
        <taxon>Caulobacterales</taxon>
        <taxon>Caulobacteraceae</taxon>
        <taxon>Caulobacter</taxon>
    </lineage>
</organism>
<keyword evidence="1" id="KW-1133">Transmembrane helix</keyword>
<dbReference type="Pfam" id="PF06055">
    <property type="entry name" value="ExoD"/>
    <property type="match status" value="1"/>
</dbReference>
<proteinExistence type="predicted"/>
<feature type="transmembrane region" description="Helical" evidence="1">
    <location>
        <begin position="126"/>
        <end position="145"/>
    </location>
</feature>
<evidence type="ECO:0000313" key="2">
    <source>
        <dbReference type="EMBL" id="XDO98575.1"/>
    </source>
</evidence>
<dbReference type="EMBL" id="CP158375">
    <property type="protein sequence ID" value="XDO98575.1"/>
    <property type="molecule type" value="Genomic_DNA"/>
</dbReference>
<gene>
    <name evidence="2" type="ORF">ABOZ73_09205</name>
</gene>
<dbReference type="RefSeq" id="WP_369062450.1">
    <property type="nucleotide sequence ID" value="NZ_CP158375.1"/>
</dbReference>
<feature type="transmembrane region" description="Helical" evidence="1">
    <location>
        <begin position="165"/>
        <end position="193"/>
    </location>
</feature>
<evidence type="ECO:0000256" key="1">
    <source>
        <dbReference type="SAM" id="Phobius"/>
    </source>
</evidence>
<protein>
    <submittedName>
        <fullName evidence="2">Exopolysaccharide biosynthesis protein</fullName>
    </submittedName>
</protein>
<sequence>MEENDRLSEVLQTICDRPEPRVSIGEIMDEFGPRAFGAALLVFSAPNLLPLPPGSSTVLGAPLVLLSPQVALGAEHPWLPRRMSDQNLRRTDLRGAFGKLIPMLEKIEHVSRPRLEFLFGPVGDRVIGAVCTALALILIIPIPLGNLLPAAAVSAFALGLIQRDGVFALAGYLLTAISVCVLILGASVVVASLRHIAELWPWS</sequence>
<accession>A0AB39KX90</accession>
<keyword evidence="1" id="KW-0812">Transmembrane</keyword>
<dbReference type="PANTHER" id="PTHR41795:SF1">
    <property type="entry name" value="EXOPOLYSACCHARIDE SYNTHESIS PROTEIN"/>
    <property type="match status" value="1"/>
</dbReference>